<dbReference type="GO" id="GO:0000159">
    <property type="term" value="C:protein phosphatase type 2A complex"/>
    <property type="evidence" value="ECO:0007669"/>
    <property type="project" value="InterPro"/>
</dbReference>
<accession>A0A3P6TJ25</accession>
<name>A0A3P6TJ25_DIBLA</name>
<proteinExistence type="predicted"/>
<evidence type="ECO:0000256" key="2">
    <source>
        <dbReference type="ARBA" id="ARBA00022737"/>
    </source>
</evidence>
<dbReference type="PANTHER" id="PTHR11871">
    <property type="entry name" value="PROTEIN PHOSPHATASE PP2A REGULATORY SUBUNIT B"/>
    <property type="match status" value="1"/>
</dbReference>
<keyword evidence="2" id="KW-0677">Repeat</keyword>
<dbReference type="AlphaFoldDB" id="A0A3P6TJ25"/>
<evidence type="ECO:0000313" key="3">
    <source>
        <dbReference type="EMBL" id="VDK88122.1"/>
    </source>
</evidence>
<dbReference type="PRINTS" id="PR00600">
    <property type="entry name" value="PP2APR55"/>
</dbReference>
<dbReference type="OrthoDB" id="6274823at2759"/>
<protein>
    <recommendedName>
        <fullName evidence="5">Serine/threonine-protein phosphatase 2A 55 kDa regulatory subunit B</fullName>
    </recommendedName>
</protein>
<reference evidence="3 4" key="1">
    <citation type="submission" date="2018-11" db="EMBL/GenBank/DDBJ databases">
        <authorList>
            <consortium name="Pathogen Informatics"/>
        </authorList>
    </citation>
    <scope>NUCLEOTIDE SEQUENCE [LARGE SCALE GENOMIC DNA]</scope>
</reference>
<gene>
    <name evidence="3" type="ORF">DILT_LOCUS4147</name>
</gene>
<dbReference type="GO" id="GO:0019888">
    <property type="term" value="F:protein phosphatase regulator activity"/>
    <property type="evidence" value="ECO:0007669"/>
    <property type="project" value="InterPro"/>
</dbReference>
<keyword evidence="1" id="KW-0853">WD repeat</keyword>
<dbReference type="Proteomes" id="UP000281553">
    <property type="component" value="Unassembled WGS sequence"/>
</dbReference>
<dbReference type="Gene3D" id="2.130.10.10">
    <property type="entry name" value="YVTN repeat-like/Quinoprotein amine dehydrogenase"/>
    <property type="match status" value="1"/>
</dbReference>
<dbReference type="InterPro" id="IPR015943">
    <property type="entry name" value="WD40/YVTN_repeat-like_dom_sf"/>
</dbReference>
<dbReference type="InterPro" id="IPR000009">
    <property type="entry name" value="PP2A_PR55"/>
</dbReference>
<organism evidence="3 4">
    <name type="scientific">Dibothriocephalus latus</name>
    <name type="common">Fish tapeworm</name>
    <name type="synonym">Diphyllobothrium latum</name>
    <dbReference type="NCBI Taxonomy" id="60516"/>
    <lineage>
        <taxon>Eukaryota</taxon>
        <taxon>Metazoa</taxon>
        <taxon>Spiralia</taxon>
        <taxon>Lophotrochozoa</taxon>
        <taxon>Platyhelminthes</taxon>
        <taxon>Cestoda</taxon>
        <taxon>Eucestoda</taxon>
        <taxon>Diphyllobothriidea</taxon>
        <taxon>Diphyllobothriidae</taxon>
        <taxon>Dibothriocephalus</taxon>
    </lineage>
</organism>
<evidence type="ECO:0008006" key="5">
    <source>
        <dbReference type="Google" id="ProtNLM"/>
    </source>
</evidence>
<evidence type="ECO:0000256" key="1">
    <source>
        <dbReference type="ARBA" id="ARBA00022574"/>
    </source>
</evidence>
<keyword evidence="4" id="KW-1185">Reference proteome</keyword>
<dbReference type="EMBL" id="UYRU01044919">
    <property type="protein sequence ID" value="VDK88122.1"/>
    <property type="molecule type" value="Genomic_DNA"/>
</dbReference>
<sequence>MEDAYADLKIMLQQQLRLMETLTMKLSTSSTGQLSSVGDSQSAHIILPKDLRDVSFKDASKTLSYIFGEQLSLFNTQFQWLQLCKRESGDFTTHAGTVNRVCGCFQLVSFTEDQLKCLIFSCGLQSPEEADIWTHLMSQMQQNSSVTLQELIAKYQTQINLKHDSAMTQGIFTICPVSAVAAAKPHPVMRSKQSPRQNPRPPRISIVARGISIWIAQFGNIVFRTLIRWGTMLGSANPQMYNPGLNFFCNEILNRTQGSGSISILEFNKEGTHLAYGNSDGILSILELGQSKSDNGYSTHVCSKPYQSFLKRTIKLWRVTEVALREMTNMNFPTESGSRRKVVIRSNSDLKVPLWTVQSENKVVRVYNKKVFARGHGFSLTGLSTFSDQETFLSSDPLRINLWHYDIDSEAFTIVDLMPDRIEDITHLITSLTTSPKTPSLFAYSTNRGSVRVCDLRAAALCDQPAISVDNLPSTEQNMVLILLNSIADVKFLNNSDRHLVTRDFMTVKVWDLAMPSAPVEVYPVQSHLRPYLNSICETELLFDDFKLSLSSDDRYIFTGSYQDEVRIIDRSMSGTGTYKLKMECDDSPFYSNFYNQADLGASSPDSAPWPRPLTSELIQPPEDDVEGNFPITSLFSPTNVKKWISVSWCPNSLVAATCHADAIHIIEGVENEVHM</sequence>
<evidence type="ECO:0000313" key="4">
    <source>
        <dbReference type="Proteomes" id="UP000281553"/>
    </source>
</evidence>
<dbReference type="SUPFAM" id="SSF101908">
    <property type="entry name" value="Putative isomerase YbhE"/>
    <property type="match status" value="1"/>
</dbReference>